<dbReference type="GO" id="GO:0003677">
    <property type="term" value="F:DNA binding"/>
    <property type="evidence" value="ECO:0007669"/>
    <property type="project" value="TreeGrafter"/>
</dbReference>
<dbReference type="SUPFAM" id="SSF52540">
    <property type="entry name" value="P-loop containing nucleoside triphosphate hydrolases"/>
    <property type="match status" value="1"/>
</dbReference>
<organism evidence="6 7">
    <name type="scientific">Caenorhabditis japonica</name>
    <dbReference type="NCBI Taxonomy" id="281687"/>
    <lineage>
        <taxon>Eukaryota</taxon>
        <taxon>Metazoa</taxon>
        <taxon>Ecdysozoa</taxon>
        <taxon>Nematoda</taxon>
        <taxon>Chromadorea</taxon>
        <taxon>Rhabditida</taxon>
        <taxon>Rhabditina</taxon>
        <taxon>Rhabditomorpha</taxon>
        <taxon>Rhabditoidea</taxon>
        <taxon>Rhabditidae</taxon>
        <taxon>Peloderinae</taxon>
        <taxon>Caenorhabditis</taxon>
    </lineage>
</organism>
<dbReference type="GO" id="GO:0005524">
    <property type="term" value="F:ATP binding"/>
    <property type="evidence" value="ECO:0007669"/>
    <property type="project" value="UniProtKB-KW"/>
</dbReference>
<feature type="region of interest" description="Disordered" evidence="4">
    <location>
        <begin position="241"/>
        <end position="265"/>
    </location>
</feature>
<dbReference type="InterPro" id="IPR003593">
    <property type="entry name" value="AAA+_ATPase"/>
</dbReference>
<protein>
    <submittedName>
        <fullName evidence="6">AAA domain-containing protein</fullName>
    </submittedName>
</protein>
<evidence type="ECO:0000313" key="6">
    <source>
        <dbReference type="EnsemblMetazoa" id="CJA19224.1"/>
    </source>
</evidence>
<evidence type="ECO:0000256" key="3">
    <source>
        <dbReference type="ARBA" id="ARBA00022840"/>
    </source>
</evidence>
<dbReference type="GO" id="GO:0006260">
    <property type="term" value="P:DNA replication"/>
    <property type="evidence" value="ECO:0007669"/>
    <property type="project" value="UniProtKB-KW"/>
</dbReference>
<dbReference type="CDD" id="cd00009">
    <property type="entry name" value="AAA"/>
    <property type="match status" value="1"/>
</dbReference>
<evidence type="ECO:0000256" key="4">
    <source>
        <dbReference type="SAM" id="MobiDB-lite"/>
    </source>
</evidence>
<dbReference type="AlphaFoldDB" id="A0A8R1E3D2"/>
<reference evidence="6" key="2">
    <citation type="submission" date="2022-06" db="UniProtKB">
        <authorList>
            <consortium name="EnsemblMetazoa"/>
        </authorList>
    </citation>
    <scope>IDENTIFICATION</scope>
    <source>
        <strain evidence="6">DF5081</strain>
    </source>
</reference>
<feature type="region of interest" description="Disordered" evidence="4">
    <location>
        <begin position="1"/>
        <end position="35"/>
    </location>
</feature>
<keyword evidence="3" id="KW-0067">ATP-binding</keyword>
<evidence type="ECO:0000259" key="5">
    <source>
        <dbReference type="SMART" id="SM00382"/>
    </source>
</evidence>
<dbReference type="Gene3D" id="1.10.8.60">
    <property type="match status" value="1"/>
</dbReference>
<keyword evidence="7" id="KW-1185">Reference proteome</keyword>
<evidence type="ECO:0000256" key="1">
    <source>
        <dbReference type="ARBA" id="ARBA00022705"/>
    </source>
</evidence>
<feature type="compositionally biased region" description="Acidic residues" evidence="4">
    <location>
        <begin position="13"/>
        <end position="27"/>
    </location>
</feature>
<accession>A0A8R1E3D2</accession>
<keyword evidence="1" id="KW-0235">DNA replication</keyword>
<dbReference type="GO" id="GO:0016887">
    <property type="term" value="F:ATP hydrolysis activity"/>
    <property type="evidence" value="ECO:0007669"/>
    <property type="project" value="InterPro"/>
</dbReference>
<dbReference type="InterPro" id="IPR027417">
    <property type="entry name" value="P-loop_NTPase"/>
</dbReference>
<reference evidence="7" key="1">
    <citation type="submission" date="2010-08" db="EMBL/GenBank/DDBJ databases">
        <authorList>
            <consortium name="Caenorhabditis japonica Sequencing Consortium"/>
            <person name="Wilson R.K."/>
        </authorList>
    </citation>
    <scope>NUCLEOTIDE SEQUENCE [LARGE SCALE GENOMIC DNA]</scope>
    <source>
        <strain evidence="7">DF5081</strain>
    </source>
</reference>
<feature type="domain" description="AAA+ ATPase" evidence="5">
    <location>
        <begin position="332"/>
        <end position="476"/>
    </location>
</feature>
<dbReference type="EnsemblMetazoa" id="CJA19224.1">
    <property type="protein sequence ID" value="CJA19224.1"/>
    <property type="gene ID" value="WBGene00138428"/>
</dbReference>
<proteinExistence type="predicted"/>
<name>A0A8R1E3D2_CAEJA</name>
<dbReference type="OMA" id="NDMRHSI"/>
<dbReference type="PANTHER" id="PTHR23389:SF3">
    <property type="entry name" value="CHROMOSOME TRANSMISSION FIDELITY PROTEIN 18 HOMOLOG"/>
    <property type="match status" value="1"/>
</dbReference>
<dbReference type="Gene3D" id="3.40.50.300">
    <property type="entry name" value="P-loop containing nucleotide triphosphate hydrolases"/>
    <property type="match status" value="1"/>
</dbReference>
<dbReference type="InterPro" id="IPR003959">
    <property type="entry name" value="ATPase_AAA_core"/>
</dbReference>
<sequence length="853" mass="97413">MDDDYNVLSTGFTEDDDALQYPDDDGEPLAVVSHGDDENQRLGRVRSALEDEGCGARKRRLNDVEDVFDEHGRRSHPMDWHMRMETMGSEVAEKTRMNVAKRRALECLEKKINEVSAVESREEDVENDEFGREGETIYSLCEQEIQRRFRRKREIMRNPPSDGSPWIGLSDVINGQRFYIRTFRPENSSAPLIDDINRQATQSRVGYRAFQSICQEAERIERQREEARIRENEEQFTRMLETPSENADSFFEEPETSQRHQKSESSLWINKYEAKNFADLLSDNSVNRNILTWLKMWDECVFRRKVEDLMSSLGEKEREILQMDNGKIRRPHAKMLLISGPAGLGKSTLARIVARQAGYSTIDVNASDARTIGDLTKVLEGAVKTSRTLDADQRPACLILDEIDGTPIDTIRYLIKFLQGTGKKMVKRPIIGICNNLYTSSLRELRSVAWCVQLSATKQDVLAKRLEQICDAENLRCDLSTLRKLCELCANDMRNSINTLQWVAVAARKTDRAIGMSLIHEVIEKEKNGAASVFEHWSSILELSKHADSKGGIKSVRERVFAIEKISAEHGREERFVSGLHANYLVTLPIGIIRKASTWFLLYDDIQKIINTYQNWTVQKYAFSFFVSIHLNIATHSRVSIQYPQLDQNTFQKTKESEETLAAIQACGNAGRNAARKELVMDFLPFIVGIVQPPIKPMNESLYNQREIVTFNQTVAIMCDYGLTYTPTMIKDQVNWLFTPSIDILTMFPLEEPRRPYLANAARQMIAHKITLLRVRLTDEPTRSLVTTNTDKIKEIVELEKKKKKRLSSGALKRLQNGRLADVVFCHQDGDSGAVKKKITVHQLATIIFGGDA</sequence>
<dbReference type="PANTHER" id="PTHR23389">
    <property type="entry name" value="CHROMOSOME TRANSMISSION FIDELITY FACTOR 18"/>
    <property type="match status" value="1"/>
</dbReference>
<evidence type="ECO:0000256" key="2">
    <source>
        <dbReference type="ARBA" id="ARBA00022741"/>
    </source>
</evidence>
<dbReference type="InterPro" id="IPR047854">
    <property type="entry name" value="RFC_lid"/>
</dbReference>
<evidence type="ECO:0000313" key="7">
    <source>
        <dbReference type="Proteomes" id="UP000005237"/>
    </source>
</evidence>
<dbReference type="GO" id="GO:0005634">
    <property type="term" value="C:nucleus"/>
    <property type="evidence" value="ECO:0007669"/>
    <property type="project" value="TreeGrafter"/>
</dbReference>
<dbReference type="SMART" id="SM00382">
    <property type="entry name" value="AAA"/>
    <property type="match status" value="1"/>
</dbReference>
<keyword evidence="2" id="KW-0547">Nucleotide-binding</keyword>
<dbReference type="Proteomes" id="UP000005237">
    <property type="component" value="Unassembled WGS sequence"/>
</dbReference>
<dbReference type="CDD" id="cd18140">
    <property type="entry name" value="HLD_clamp_RFC"/>
    <property type="match status" value="1"/>
</dbReference>
<dbReference type="Pfam" id="PF00004">
    <property type="entry name" value="AAA"/>
    <property type="match status" value="1"/>
</dbReference>